<feature type="non-terminal residue" evidence="2">
    <location>
        <position position="169"/>
    </location>
</feature>
<accession>W7KV17</accession>
<organism evidence="2 3">
    <name type="scientific">Candidatus Aramenus sulfurataquae</name>
    <dbReference type="NCBI Taxonomy" id="1326980"/>
    <lineage>
        <taxon>Archaea</taxon>
        <taxon>Thermoproteota</taxon>
        <taxon>Thermoprotei</taxon>
        <taxon>Sulfolobales</taxon>
        <taxon>Sulfolobaceae</taxon>
        <taxon>Candidatus Aramenus</taxon>
    </lineage>
</organism>
<dbReference type="Proteomes" id="UP000054284">
    <property type="component" value="Unassembled WGS sequence"/>
</dbReference>
<proteinExistence type="predicted"/>
<name>W7KV17_9CREN</name>
<dbReference type="InterPro" id="IPR036411">
    <property type="entry name" value="TorD-like_sf"/>
</dbReference>
<dbReference type="SUPFAM" id="SSF89155">
    <property type="entry name" value="TorD-like"/>
    <property type="match status" value="1"/>
</dbReference>
<reference evidence="2 3" key="1">
    <citation type="journal article" date="2014" name="Genome Announc.">
        <title>Draft Genome Sequence of the Sulfolobales Archaeon AZ1, Obtained through Metagenomic Analysis of a Mexican Hot Spring.</title>
        <authorList>
            <person name="Servin-Garciduenas L.E."/>
            <person name="Martinez-Romero E."/>
        </authorList>
    </citation>
    <scope>NUCLEOTIDE SEQUENCE [LARGE SCALE GENOMIC DNA]</scope>
    <source>
        <strain evidence="2">AZ1-illumnia</strain>
    </source>
</reference>
<evidence type="ECO:0000313" key="3">
    <source>
        <dbReference type="Proteomes" id="UP000054284"/>
    </source>
</evidence>
<gene>
    <name evidence="2" type="ORF">ASUL_09479</name>
</gene>
<dbReference type="Gene3D" id="1.10.3480.10">
    <property type="entry name" value="TorD-like"/>
    <property type="match status" value="1"/>
</dbReference>
<dbReference type="PANTHER" id="PTHR34227:SF1">
    <property type="entry name" value="DIMETHYL SULFOXIDE REDUCTASE CHAPERONE-RELATED"/>
    <property type="match status" value="1"/>
</dbReference>
<dbReference type="EMBL" id="ASRH01000023">
    <property type="protein sequence ID" value="EWG06452.1"/>
    <property type="molecule type" value="Genomic_DNA"/>
</dbReference>
<comment type="caution">
    <text evidence="2">The sequence shown here is derived from an EMBL/GenBank/DDBJ whole genome shotgun (WGS) entry which is preliminary data.</text>
</comment>
<dbReference type="PANTHER" id="PTHR34227">
    <property type="entry name" value="CHAPERONE PROTEIN YCDY"/>
    <property type="match status" value="1"/>
</dbReference>
<dbReference type="Pfam" id="PF02613">
    <property type="entry name" value="Nitrate_red_del"/>
    <property type="match status" value="1"/>
</dbReference>
<evidence type="ECO:0000313" key="2">
    <source>
        <dbReference type="EMBL" id="EWG06452.1"/>
    </source>
</evidence>
<dbReference type="InterPro" id="IPR050289">
    <property type="entry name" value="TorD/DmsD_chaperones"/>
</dbReference>
<evidence type="ECO:0000256" key="1">
    <source>
        <dbReference type="ARBA" id="ARBA00023186"/>
    </source>
</evidence>
<keyword evidence="1" id="KW-0143">Chaperone</keyword>
<dbReference type="AlphaFoldDB" id="W7KV17"/>
<sequence>MNLWVDYKVFSYIMLGPRYNYQVEALMEGLSSRKYYDNVVKIYRIIKEGNLDSILTEYTSCFINDFKHLKCPPYESWYREKTVYGKPAQEVLEYYLKYGIIPERQIPDHISTELEFVSFLFFMNNESEANDFIKNHLLTWVPVFAQNIINNAYGEYTREIGKALLSFID</sequence>
<keyword evidence="3" id="KW-1185">Reference proteome</keyword>
<protein>
    <submittedName>
        <fullName evidence="2">Cytoplasmic chaperone TorD family protein</fullName>
    </submittedName>
</protein>
<dbReference type="InterPro" id="IPR020945">
    <property type="entry name" value="DMSO/NO3_reduct_chaperone"/>
</dbReference>